<keyword evidence="2" id="KW-1185">Reference proteome</keyword>
<dbReference type="EMBL" id="BAAAQN010000002">
    <property type="protein sequence ID" value="GAA2012794.1"/>
    <property type="molecule type" value="Genomic_DNA"/>
</dbReference>
<proteinExistence type="predicted"/>
<organism evidence="1 2">
    <name type="scientific">Catenulispora yoronensis</name>
    <dbReference type="NCBI Taxonomy" id="450799"/>
    <lineage>
        <taxon>Bacteria</taxon>
        <taxon>Bacillati</taxon>
        <taxon>Actinomycetota</taxon>
        <taxon>Actinomycetes</taxon>
        <taxon>Catenulisporales</taxon>
        <taxon>Catenulisporaceae</taxon>
        <taxon>Catenulispora</taxon>
    </lineage>
</organism>
<evidence type="ECO:0000313" key="2">
    <source>
        <dbReference type="Proteomes" id="UP001500751"/>
    </source>
</evidence>
<gene>
    <name evidence="1" type="ORF">GCM10009839_04140</name>
</gene>
<name>A0ABN2TM65_9ACTN</name>
<sequence>MPGDPSIAAAMTAFQNYTAVIHDMGVKAHDSNDLAKYADGTVLSLMNDFVAQERRLSVNQQGTETVKVTDAKLDSAAKPPVVTITTCTDDTKFFLVFATGAKKGQPAQTPNKTAYPNVYKVHLGADGKWRVNAVTPESKKTC</sequence>
<reference evidence="1 2" key="1">
    <citation type="journal article" date="2019" name="Int. J. Syst. Evol. Microbiol.">
        <title>The Global Catalogue of Microorganisms (GCM) 10K type strain sequencing project: providing services to taxonomists for standard genome sequencing and annotation.</title>
        <authorList>
            <consortium name="The Broad Institute Genomics Platform"/>
            <consortium name="The Broad Institute Genome Sequencing Center for Infectious Disease"/>
            <person name="Wu L."/>
            <person name="Ma J."/>
        </authorList>
    </citation>
    <scope>NUCLEOTIDE SEQUENCE [LARGE SCALE GENOMIC DNA]</scope>
    <source>
        <strain evidence="1 2">JCM 16014</strain>
    </source>
</reference>
<protein>
    <recommendedName>
        <fullName evidence="3">Secreted protein/lipoprotein</fullName>
    </recommendedName>
</protein>
<accession>A0ABN2TM65</accession>
<comment type="caution">
    <text evidence="1">The sequence shown here is derived from an EMBL/GenBank/DDBJ whole genome shotgun (WGS) entry which is preliminary data.</text>
</comment>
<evidence type="ECO:0008006" key="3">
    <source>
        <dbReference type="Google" id="ProtNLM"/>
    </source>
</evidence>
<dbReference type="Proteomes" id="UP001500751">
    <property type="component" value="Unassembled WGS sequence"/>
</dbReference>
<evidence type="ECO:0000313" key="1">
    <source>
        <dbReference type="EMBL" id="GAA2012794.1"/>
    </source>
</evidence>